<evidence type="ECO:0000259" key="3">
    <source>
        <dbReference type="Pfam" id="PF25023"/>
    </source>
</evidence>
<dbReference type="NCBIfam" id="TIGR03696">
    <property type="entry name" value="Rhs_assc_core"/>
    <property type="match status" value="1"/>
</dbReference>
<dbReference type="PANTHER" id="PTHR32305">
    <property type="match status" value="1"/>
</dbReference>
<comment type="caution">
    <text evidence="4">The sequence shown here is derived from an EMBL/GenBank/DDBJ whole genome shotgun (WGS) entry which is preliminary data.</text>
</comment>
<organism evidence="4 5">
    <name type="scientific">Longispora fulva</name>
    <dbReference type="NCBI Taxonomy" id="619741"/>
    <lineage>
        <taxon>Bacteria</taxon>
        <taxon>Bacillati</taxon>
        <taxon>Actinomycetota</taxon>
        <taxon>Actinomycetes</taxon>
        <taxon>Micromonosporales</taxon>
        <taxon>Micromonosporaceae</taxon>
        <taxon>Longispora</taxon>
    </lineage>
</organism>
<reference evidence="4" key="1">
    <citation type="submission" date="2020-11" db="EMBL/GenBank/DDBJ databases">
        <title>Sequencing the genomes of 1000 actinobacteria strains.</title>
        <authorList>
            <person name="Klenk H.-P."/>
        </authorList>
    </citation>
    <scope>NUCLEOTIDE SEQUENCE</scope>
    <source>
        <strain evidence="4">DSM 45356</strain>
    </source>
</reference>
<dbReference type="InterPro" id="IPR050708">
    <property type="entry name" value="T6SS_VgrG/RHS"/>
</dbReference>
<dbReference type="Gene3D" id="1.10.530.10">
    <property type="match status" value="1"/>
</dbReference>
<dbReference type="Proteomes" id="UP000622552">
    <property type="component" value="Unassembled WGS sequence"/>
</dbReference>
<dbReference type="Gene3D" id="2.180.10.10">
    <property type="entry name" value="RHS repeat-associated core"/>
    <property type="match status" value="2"/>
</dbReference>
<dbReference type="PANTHER" id="PTHR32305:SF17">
    <property type="entry name" value="TRNA NUCLEASE WAPA"/>
    <property type="match status" value="1"/>
</dbReference>
<evidence type="ECO:0000256" key="1">
    <source>
        <dbReference type="ARBA" id="ARBA00022737"/>
    </source>
</evidence>
<feature type="compositionally biased region" description="Polar residues" evidence="2">
    <location>
        <begin position="1812"/>
        <end position="1829"/>
    </location>
</feature>
<accession>A0A8J7GC50</accession>
<sequence>MPALAAPGTGVGDLNEPLASVTSVPVQPPQFGTPMTYATAKPVVSWPAPASAVVALGGASTSLRAAGPVAGLVKAGGLPVRLGSASSVSAYAAPADDEKGLRSLASTVPAHVKVEIVDRTSVVKAVSSGTGLRVTRADGGTTSGRVRVEVDYSGFSEAFGGNYGSRLVLVQLPACVLSTPDRKECQTQTPVLTSVNNAASKTVSADVDAVPVDVAEPQARSLSASAGVASVSAPVYALASSGGGPAGDFKKTSLSESGSWTSGDSGGGFSYSYPLKTPKAPAGPQPNLSLSYSSAAIDGMTNATSGQGSPVGAGWDLGTGFVERTFVSCADEGTMTGDLCMGGQYYSMSLGGKAGALVQDDTSHVWHMDGQAGWKVENVADYTGSMVNGGQWKVTTADGTQYFFGHRVRYAGDAGTHSEQSVPVVANQPLETCYNGTDIKVSTCWQNYRWNLDYVVDTAGNSMTYFYTQESQKYGIWNNYTTATYHRGAVLHHIEYGTRAGHEGDGPAPYRVDFGTTWRCAKAPCAANDQPNFPDVPWDQYCDVAMSSCATVQSPTFWVLNKIVSMTAKVYDPGSSTYKDLDFYDFPSGFPTVSDGTSPSLWLESVTHTGYADGNALTTPTVNFFGTQKNNRADYNVSTGSLPMVHYRVDRIWSETGAMTTVTYSGEDCAAGQPMPDPDWNTRRCFPQYWKPQGSPAGWAWWQKYVATQVTVTDSTGGTPTETWTYGYSNDNSASGSNPVVLWGHNNAFLTPLANRTWSDWRGYSQVVTTHGVAGQQPQTSVRRYYRGMNGDRTDAGWGTRTMTVWNSEGTVNTDWENLRGQVWEDYSFDNGTADHFVIHDLWGSLLSTQNTGQTYRYASSIQNGSTRNRTHIQRDNTWRVTSSDTQYDAELFPSKVIDRGDNATTTDDVCSTTTYNRNLTNWIMSTVSQAETYACPGGTIPGGAQPLSGAQTYYDGAPDTSQGLTTAPTIALPTRTKVLDNAAAKTYTTTGTVQYDTLGRPVSAADALGRTTTTAYTPTGIGAPTQLAVTTPPPSGTGAGFTATTTIHPITGQPVKVIDANGKKTEVTYDPLGRLISVWSPGRDKATATPNVTYSYSYSKTTSPVIKTSVLGPNDTNGVIDSYEILDSRFRPRQTQEITQYGVRHITDTVYDMAGRVVKTSSFKADGAPSGTLAGFADTAVQSQHRFVYDDSGRVVADELWGAGNKFSQVATAYDGDSVTTTPPTGGTASTAYSDGRGRTTTLRQFLGSAPSGSFQDTTYGYDLLSRQTSSSTAGSTWTTAYNIRGQVESKTDPDTGLTKMTYTAVGQVETTEDAESRKLLFKYDDLDRKTEVHRKDDQNNPILASWTYDTLAKGQLTSSTRFDALGEFKTAVTGYDDGYRPLGSSVTIPKSTGVIDTLGNKTYTTSMTYMPNGAPRTVVYPAAGGMAAETVNFGYNTAGQQISISGLENYLSGITYYFDGGVFQTIMGSGTKRVRVTTARQDVTQRLLVAQVSTELHPGAQDPFDVQYTENYSYDVAGNVLGINDATPGGAAFNQCFGYDGLRRMTESWTTSAAACQSTPTSGVIGGTDPYWTTYGFDTAGNRSTELKHAAPGGGLSTDTLRTYYTPGAGQPKTHSLTKVDTKVGPAATTTTDTFAYDNTGNTTLHNGAHYTWNELGKLSKLAIDSGPTTDYVYDADGNRILRKDSTGVTIYAGSTELHANTPTSTPTAVRTYPGAVRSSDTEVSWIVADHHGTSQTSIKSTDLTVTRRRTDPFGGPRGTAVNWPTQRGFVDGVNDPDTKLVHIGARDYDPSTGRFMSVDPQFDGADPQSWNGYTYANNAPATSSDPSGLGMTTGDGEDNSSPAARARAGQATSGSDPQNNVNRRDSSSDRCYEDPQACPGHPRKGRVKDYPDSVCDTAHGTVPCVGDDNRYSDDLSGMGIYADSILAAAAEAGIDPLLLFAILLNESCDLKCVTYADGAWRAFSTFKTWWWTGTGIWSKEAGPSIGVGQMKEGTFEKTRAAHYQLADVAWSDLDSDDDLAIRATAFRLKDLDRLLPNGFEGFTEPGGVNYSRDKLVAYGYNAGDEYMVQKASGTGGPLEYTHYIEMYSGNRARADQLFCRSGYFACG</sequence>
<dbReference type="RefSeq" id="WP_197004645.1">
    <property type="nucleotide sequence ID" value="NZ_BONS01000024.1"/>
</dbReference>
<feature type="region of interest" description="Disordered" evidence="2">
    <location>
        <begin position="242"/>
        <end position="263"/>
    </location>
</feature>
<feature type="domain" description="Teneurin-like YD-shell" evidence="3">
    <location>
        <begin position="1634"/>
        <end position="1823"/>
    </location>
</feature>
<dbReference type="Pfam" id="PF25023">
    <property type="entry name" value="TEN_YD-shell"/>
    <property type="match status" value="1"/>
</dbReference>
<dbReference type="InterPro" id="IPR056823">
    <property type="entry name" value="TEN-like_YD-shell"/>
</dbReference>
<feature type="compositionally biased region" description="Basic and acidic residues" evidence="2">
    <location>
        <begin position="1865"/>
        <end position="1876"/>
    </location>
</feature>
<feature type="region of interest" description="Disordered" evidence="2">
    <location>
        <begin position="1812"/>
        <end position="1892"/>
    </location>
</feature>
<keyword evidence="1" id="KW-0677">Repeat</keyword>
<dbReference type="NCBIfam" id="TIGR01643">
    <property type="entry name" value="YD_repeat_2x"/>
    <property type="match status" value="1"/>
</dbReference>
<feature type="compositionally biased region" description="Low complexity" evidence="2">
    <location>
        <begin position="254"/>
        <end position="263"/>
    </location>
</feature>
<name>A0A8J7GC50_9ACTN</name>
<proteinExistence type="predicted"/>
<dbReference type="InterPro" id="IPR022385">
    <property type="entry name" value="Rhs_assc_core"/>
</dbReference>
<evidence type="ECO:0000256" key="2">
    <source>
        <dbReference type="SAM" id="MobiDB-lite"/>
    </source>
</evidence>
<keyword evidence="5" id="KW-1185">Reference proteome</keyword>
<protein>
    <submittedName>
        <fullName evidence="4">RHS repeat-associated protein</fullName>
    </submittedName>
</protein>
<gene>
    <name evidence="4" type="ORF">IW245_004017</name>
</gene>
<evidence type="ECO:0000313" key="5">
    <source>
        <dbReference type="Proteomes" id="UP000622552"/>
    </source>
</evidence>
<evidence type="ECO:0000313" key="4">
    <source>
        <dbReference type="EMBL" id="MBG6137823.1"/>
    </source>
</evidence>
<feature type="compositionally biased region" description="Polar residues" evidence="2">
    <location>
        <begin position="1853"/>
        <end position="1864"/>
    </location>
</feature>
<feature type="region of interest" description="Disordered" evidence="2">
    <location>
        <begin position="1750"/>
        <end position="1773"/>
    </location>
</feature>
<dbReference type="EMBL" id="JADOUF010000001">
    <property type="protein sequence ID" value="MBG6137823.1"/>
    <property type="molecule type" value="Genomic_DNA"/>
</dbReference>
<dbReference type="InterPro" id="IPR006530">
    <property type="entry name" value="YD"/>
</dbReference>